<dbReference type="Proteomes" id="UP000663923">
    <property type="component" value="Chromosome"/>
</dbReference>
<evidence type="ECO:0000313" key="3">
    <source>
        <dbReference type="Proteomes" id="UP000663923"/>
    </source>
</evidence>
<feature type="transmembrane region" description="Helical" evidence="1">
    <location>
        <begin position="57"/>
        <end position="75"/>
    </location>
</feature>
<gene>
    <name evidence="2" type="ORF">J4G78_09180</name>
</gene>
<feature type="transmembrane region" description="Helical" evidence="1">
    <location>
        <begin position="133"/>
        <end position="152"/>
    </location>
</feature>
<feature type="transmembrane region" description="Helical" evidence="1">
    <location>
        <begin position="159"/>
        <end position="179"/>
    </location>
</feature>
<proteinExistence type="predicted"/>
<feature type="transmembrane region" description="Helical" evidence="1">
    <location>
        <begin position="30"/>
        <end position="51"/>
    </location>
</feature>
<organism evidence="2 3">
    <name type="scientific">Parasphingorhabdus cellanae</name>
    <dbReference type="NCBI Taxonomy" id="2806553"/>
    <lineage>
        <taxon>Bacteria</taxon>
        <taxon>Pseudomonadati</taxon>
        <taxon>Pseudomonadota</taxon>
        <taxon>Alphaproteobacteria</taxon>
        <taxon>Sphingomonadales</taxon>
        <taxon>Sphingomonadaceae</taxon>
        <taxon>Parasphingorhabdus</taxon>
    </lineage>
</organism>
<dbReference type="EMBL" id="CP071794">
    <property type="protein sequence ID" value="QTD54472.1"/>
    <property type="molecule type" value="Genomic_DNA"/>
</dbReference>
<reference evidence="2 3" key="1">
    <citation type="submission" date="2021-03" db="EMBL/GenBank/DDBJ databases">
        <title>Complete genome of Parasphingorhabdus_sp.JHSY0214.</title>
        <authorList>
            <person name="Yoo J.H."/>
            <person name="Bae J.W."/>
        </authorList>
    </citation>
    <scope>NUCLEOTIDE SEQUENCE [LARGE SCALE GENOMIC DNA]</scope>
    <source>
        <strain evidence="2 3">JHSY0214</strain>
    </source>
</reference>
<keyword evidence="3" id="KW-1185">Reference proteome</keyword>
<keyword evidence="1" id="KW-0472">Membrane</keyword>
<keyword evidence="1" id="KW-1133">Transmembrane helix</keyword>
<keyword evidence="1" id="KW-0812">Transmembrane</keyword>
<sequence>MPVSAWLALIPLGIAVTALHATWNGRLSRGVGLGASGVLIVSAMVAASQSLGAGRGINWILIAVSIAAAIALWLGRTRKPRKFHMERHAEPATEWPDWPVRWLMAGPLAGLAAVAMGAAAAALSPFASGTNVMAGLFVVLIVWAVAAVWVAGTSRRLRTTGILTATILVGSGGSAAHFLL</sequence>
<feature type="transmembrane region" description="Helical" evidence="1">
    <location>
        <begin position="6"/>
        <end position="23"/>
    </location>
</feature>
<evidence type="ECO:0000256" key="1">
    <source>
        <dbReference type="SAM" id="Phobius"/>
    </source>
</evidence>
<name>A0ABX7T129_9SPHN</name>
<accession>A0ABX7T129</accession>
<feature type="transmembrane region" description="Helical" evidence="1">
    <location>
        <begin position="108"/>
        <end position="127"/>
    </location>
</feature>
<evidence type="ECO:0000313" key="2">
    <source>
        <dbReference type="EMBL" id="QTD54472.1"/>
    </source>
</evidence>
<protein>
    <submittedName>
        <fullName evidence="2">Uncharacterized protein</fullName>
    </submittedName>
</protein>
<dbReference type="RefSeq" id="WP_207986306.1">
    <property type="nucleotide sequence ID" value="NZ_CP071794.1"/>
</dbReference>